<evidence type="ECO:0000313" key="9">
    <source>
        <dbReference type="EMBL" id="GJJ12028.1"/>
    </source>
</evidence>
<feature type="region of interest" description="Disordered" evidence="7">
    <location>
        <begin position="1"/>
        <end position="55"/>
    </location>
</feature>
<evidence type="ECO:0000256" key="4">
    <source>
        <dbReference type="ARBA" id="ARBA00023125"/>
    </source>
</evidence>
<reference evidence="9" key="1">
    <citation type="submission" date="2021-10" db="EMBL/GenBank/DDBJ databases">
        <title>De novo Genome Assembly of Clathrus columnatus (Basidiomycota, Fungi) Using Illumina and Nanopore Sequence Data.</title>
        <authorList>
            <person name="Ogiso-Tanaka E."/>
            <person name="Itagaki H."/>
            <person name="Hosoya T."/>
            <person name="Hosaka K."/>
        </authorList>
    </citation>
    <scope>NUCLEOTIDE SEQUENCE</scope>
    <source>
        <strain evidence="9">MO-923</strain>
    </source>
</reference>
<protein>
    <recommendedName>
        <fullName evidence="8">Zn(2)-C6 fungal-type domain-containing protein</fullName>
    </recommendedName>
</protein>
<evidence type="ECO:0000256" key="7">
    <source>
        <dbReference type="SAM" id="MobiDB-lite"/>
    </source>
</evidence>
<feature type="compositionally biased region" description="Pro residues" evidence="7">
    <location>
        <begin position="1"/>
        <end position="10"/>
    </location>
</feature>
<feature type="compositionally biased region" description="Basic residues" evidence="7">
    <location>
        <begin position="131"/>
        <end position="142"/>
    </location>
</feature>
<feature type="compositionally biased region" description="Low complexity" evidence="7">
    <location>
        <begin position="14"/>
        <end position="25"/>
    </location>
</feature>
<dbReference type="CDD" id="cd00067">
    <property type="entry name" value="GAL4"/>
    <property type="match status" value="1"/>
</dbReference>
<comment type="caution">
    <text evidence="9">The sequence shown here is derived from an EMBL/GenBank/DDBJ whole genome shotgun (WGS) entry which is preliminary data.</text>
</comment>
<keyword evidence="5" id="KW-0804">Transcription</keyword>
<keyword evidence="2" id="KW-0862">Zinc</keyword>
<proteinExistence type="predicted"/>
<evidence type="ECO:0000256" key="1">
    <source>
        <dbReference type="ARBA" id="ARBA00022723"/>
    </source>
</evidence>
<dbReference type="EMBL" id="BPWL01000007">
    <property type="protein sequence ID" value="GJJ12028.1"/>
    <property type="molecule type" value="Genomic_DNA"/>
</dbReference>
<evidence type="ECO:0000313" key="10">
    <source>
        <dbReference type="Proteomes" id="UP001050691"/>
    </source>
</evidence>
<gene>
    <name evidence="9" type="ORF">Clacol_006268</name>
</gene>
<dbReference type="PANTHER" id="PTHR47659">
    <property type="entry name" value="ZN(II)2CYS6 TRANSCRIPTION FACTOR (EUROFUNG)-RELATED"/>
    <property type="match status" value="1"/>
</dbReference>
<keyword evidence="3" id="KW-0805">Transcription regulation</keyword>
<evidence type="ECO:0000256" key="6">
    <source>
        <dbReference type="ARBA" id="ARBA00023242"/>
    </source>
</evidence>
<dbReference type="GO" id="GO:0008270">
    <property type="term" value="F:zinc ion binding"/>
    <property type="evidence" value="ECO:0007669"/>
    <property type="project" value="InterPro"/>
</dbReference>
<dbReference type="InterPro" id="IPR001138">
    <property type="entry name" value="Zn2Cys6_DnaBD"/>
</dbReference>
<feature type="compositionally biased region" description="Polar residues" evidence="7">
    <location>
        <begin position="289"/>
        <end position="298"/>
    </location>
</feature>
<feature type="compositionally biased region" description="Polar residues" evidence="7">
    <location>
        <begin position="319"/>
        <end position="328"/>
    </location>
</feature>
<dbReference type="GO" id="GO:0003677">
    <property type="term" value="F:DNA binding"/>
    <property type="evidence" value="ECO:0007669"/>
    <property type="project" value="UniProtKB-KW"/>
</dbReference>
<evidence type="ECO:0000256" key="2">
    <source>
        <dbReference type="ARBA" id="ARBA00022833"/>
    </source>
</evidence>
<dbReference type="PROSITE" id="PS50048">
    <property type="entry name" value="ZN2_CY6_FUNGAL_2"/>
    <property type="match status" value="1"/>
</dbReference>
<evidence type="ECO:0000259" key="8">
    <source>
        <dbReference type="PROSITE" id="PS50048"/>
    </source>
</evidence>
<evidence type="ECO:0000256" key="5">
    <source>
        <dbReference type="ARBA" id="ARBA00023163"/>
    </source>
</evidence>
<accession>A0AAV5AH57</accession>
<organism evidence="9 10">
    <name type="scientific">Clathrus columnatus</name>
    <dbReference type="NCBI Taxonomy" id="1419009"/>
    <lineage>
        <taxon>Eukaryota</taxon>
        <taxon>Fungi</taxon>
        <taxon>Dikarya</taxon>
        <taxon>Basidiomycota</taxon>
        <taxon>Agaricomycotina</taxon>
        <taxon>Agaricomycetes</taxon>
        <taxon>Phallomycetidae</taxon>
        <taxon>Phallales</taxon>
        <taxon>Clathraceae</taxon>
        <taxon>Clathrus</taxon>
    </lineage>
</organism>
<feature type="region of interest" description="Disordered" evidence="7">
    <location>
        <begin position="130"/>
        <end position="174"/>
    </location>
</feature>
<feature type="region of interest" description="Disordered" evidence="7">
    <location>
        <begin position="282"/>
        <end position="344"/>
    </location>
</feature>
<feature type="domain" description="Zn(2)-C6 fungal-type" evidence="8">
    <location>
        <begin position="96"/>
        <end position="125"/>
    </location>
</feature>
<keyword evidence="1" id="KW-0479">Metal-binding</keyword>
<name>A0AAV5AH57_9AGAM</name>
<dbReference type="Proteomes" id="UP001050691">
    <property type="component" value="Unassembled WGS sequence"/>
</dbReference>
<dbReference type="PANTHER" id="PTHR47659:SF7">
    <property type="entry name" value="FUNGAL TRANSCRIPTIONAL REGULATORY PROTEIN, N-TERMINAL DOMAIN-CONTAINING PROTEIN"/>
    <property type="match status" value="1"/>
</dbReference>
<sequence>MEDSSPPNPAPDTSSQSDHSSQSNSIPQGDQFLYYPVRDDETSTNSSQNGQAADASAAIDVPLSYSQTPMPVFPYGNVMPSASTMQRTKRTQCKNACTNCQKACKKCDDNRPCQRCIRYGTTGTCIDSKRKERKKGIKRGPYKKRDGKGLATETEDDDPRRSSQGAPVPPPHLPYVGPVGYPPAIWGPIPPAAPGGKLEGTGYYQPVLALAPVGGHGGEGVSVSGGSELSHHFPVGFYPATVISYPGPFPPFSIPQPHGMAHGFHFAYPPPPGIFAHRLPPMMVPPMNGDQSSSSNPAGGTAKNGVNAASEGRAKRDTNTGSHVNGQTKAVDPPSNGTAEKKID</sequence>
<evidence type="ECO:0000256" key="3">
    <source>
        <dbReference type="ARBA" id="ARBA00023015"/>
    </source>
</evidence>
<keyword evidence="10" id="KW-1185">Reference proteome</keyword>
<dbReference type="InterPro" id="IPR050335">
    <property type="entry name" value="ERT1_acuK_gluconeogen_tf"/>
</dbReference>
<keyword evidence="4" id="KW-0238">DNA-binding</keyword>
<keyword evidence="6" id="KW-0539">Nucleus</keyword>
<dbReference type="AlphaFoldDB" id="A0AAV5AH57"/>
<dbReference type="GO" id="GO:0000981">
    <property type="term" value="F:DNA-binding transcription factor activity, RNA polymerase II-specific"/>
    <property type="evidence" value="ECO:0007669"/>
    <property type="project" value="InterPro"/>
</dbReference>